<proteinExistence type="predicted"/>
<comment type="caution">
    <text evidence="2">The sequence shown here is derived from an EMBL/GenBank/DDBJ whole genome shotgun (WGS) entry which is preliminary data.</text>
</comment>
<dbReference type="Pfam" id="PF09983">
    <property type="entry name" value="JetD_C"/>
    <property type="match status" value="1"/>
</dbReference>
<reference evidence="2 3" key="1">
    <citation type="journal article" date="2015" name="Genome Announc.">
        <title>Expanding the biotechnology potential of lactobacilli through comparative genomics of 213 strains and associated genera.</title>
        <authorList>
            <person name="Sun Z."/>
            <person name="Harris H.M."/>
            <person name="McCann A."/>
            <person name="Guo C."/>
            <person name="Argimon S."/>
            <person name="Zhang W."/>
            <person name="Yang X."/>
            <person name="Jeffery I.B."/>
            <person name="Cooney J.C."/>
            <person name="Kagawa T.F."/>
            <person name="Liu W."/>
            <person name="Song Y."/>
            <person name="Salvetti E."/>
            <person name="Wrobel A."/>
            <person name="Rasinkangas P."/>
            <person name="Parkhill J."/>
            <person name="Rea M.C."/>
            <person name="O'Sullivan O."/>
            <person name="Ritari J."/>
            <person name="Douillard F.P."/>
            <person name="Paul Ross R."/>
            <person name="Yang R."/>
            <person name="Briner A.E."/>
            <person name="Felis G.E."/>
            <person name="de Vos W.M."/>
            <person name="Barrangou R."/>
            <person name="Klaenhammer T.R."/>
            <person name="Caufield P.W."/>
            <person name="Cui Y."/>
            <person name="Zhang H."/>
            <person name="O'Toole P.W."/>
        </authorList>
    </citation>
    <scope>NUCLEOTIDE SEQUENCE [LARGE SCALE GENOMIC DNA]</scope>
    <source>
        <strain evidence="2 3">DSM 14500</strain>
    </source>
</reference>
<sequence>MFRRIENDAKLPPRGQQAVDAGFTAHTLSDSTENPEIFNYYRWVTKNMLTEFPIKELSAQLIGTSFTTANIFQTDLPQPVTLNQWQIEKMQTINSMTKKAIILENNGVFIYLHELHPKWPLINQSGNDFNQANNQIMLMLKKQGVKMTYLGDIDSSGIQIIDHLSQLLGNPVELLDIQTPNQVIDWLVRFGKESVKRTKELKVKHPLLIEEMNSIHTFGKFVEQEQLIQEYEGLIREWLKRY</sequence>
<evidence type="ECO:0000313" key="2">
    <source>
        <dbReference type="EMBL" id="KRL44783.1"/>
    </source>
</evidence>
<dbReference type="EMBL" id="AZEZ01000032">
    <property type="protein sequence ID" value="KRL44783.1"/>
    <property type="molecule type" value="Genomic_DNA"/>
</dbReference>
<keyword evidence="3" id="KW-1185">Reference proteome</keyword>
<dbReference type="Proteomes" id="UP000050872">
    <property type="component" value="Unassembled WGS sequence"/>
</dbReference>
<feature type="domain" description="Wadjet protein JetD C-terminal" evidence="1">
    <location>
        <begin position="78"/>
        <end position="168"/>
    </location>
</feature>
<dbReference type="GO" id="GO:0005694">
    <property type="term" value="C:chromosome"/>
    <property type="evidence" value="ECO:0007669"/>
    <property type="project" value="InterPro"/>
</dbReference>
<accession>A0A0R1QJ23</accession>
<name>A0A0R1QJ23_9LACO</name>
<organism evidence="2 3">
    <name type="scientific">Companilactobacillus mindensis DSM 14500</name>
    <dbReference type="NCBI Taxonomy" id="1423770"/>
    <lineage>
        <taxon>Bacteria</taxon>
        <taxon>Bacillati</taxon>
        <taxon>Bacillota</taxon>
        <taxon>Bacilli</taxon>
        <taxon>Lactobacillales</taxon>
        <taxon>Lactobacillaceae</taxon>
        <taxon>Companilactobacillus</taxon>
    </lineage>
</organism>
<dbReference type="STRING" id="1423770.FD29_GL001980"/>
<dbReference type="PATRIC" id="fig|1423770.3.peg.2033"/>
<dbReference type="AlphaFoldDB" id="A0A0R1QJ23"/>
<gene>
    <name evidence="2" type="ORF">FD29_GL001980</name>
</gene>
<protein>
    <recommendedName>
        <fullName evidence="1">Wadjet protein JetD C-terminal domain-containing protein</fullName>
    </recommendedName>
</protein>
<dbReference type="GO" id="GO:0003677">
    <property type="term" value="F:DNA binding"/>
    <property type="evidence" value="ECO:0007669"/>
    <property type="project" value="InterPro"/>
</dbReference>
<dbReference type="InterPro" id="IPR024534">
    <property type="entry name" value="JetD_C"/>
</dbReference>
<dbReference type="SUPFAM" id="SSF56726">
    <property type="entry name" value="DNA topoisomerase IV, alpha subunit"/>
    <property type="match status" value="1"/>
</dbReference>
<dbReference type="InterPro" id="IPR036078">
    <property type="entry name" value="Spo11/TopoVI_A_sf"/>
</dbReference>
<evidence type="ECO:0000259" key="1">
    <source>
        <dbReference type="Pfam" id="PF09983"/>
    </source>
</evidence>
<evidence type="ECO:0000313" key="3">
    <source>
        <dbReference type="Proteomes" id="UP000050872"/>
    </source>
</evidence>